<keyword evidence="2" id="KW-0238">DNA-binding</keyword>
<feature type="domain" description="HTH araC/xylS-type" evidence="4">
    <location>
        <begin position="119"/>
        <end position="215"/>
    </location>
</feature>
<dbReference type="GO" id="GO:0043565">
    <property type="term" value="F:sequence-specific DNA binding"/>
    <property type="evidence" value="ECO:0007669"/>
    <property type="project" value="InterPro"/>
</dbReference>
<dbReference type="Proteomes" id="UP000179524">
    <property type="component" value="Unassembled WGS sequence"/>
</dbReference>
<evidence type="ECO:0000256" key="3">
    <source>
        <dbReference type="ARBA" id="ARBA00023163"/>
    </source>
</evidence>
<dbReference type="InterPro" id="IPR018060">
    <property type="entry name" value="HTH_AraC"/>
</dbReference>
<evidence type="ECO:0000256" key="1">
    <source>
        <dbReference type="ARBA" id="ARBA00023015"/>
    </source>
</evidence>
<comment type="caution">
    <text evidence="5">The sequence shown here is derived from an EMBL/GenBank/DDBJ whole genome shotgun (WGS) entry which is preliminary data.</text>
</comment>
<accession>A0A1S2LP01</accession>
<evidence type="ECO:0000313" key="6">
    <source>
        <dbReference type="Proteomes" id="UP000179524"/>
    </source>
</evidence>
<reference evidence="5 6" key="1">
    <citation type="submission" date="2016-10" db="EMBL/GenBank/DDBJ databases">
        <title>Draft genome sequences of four alkaliphilic bacteria belonging to the Anaerobacillus genus.</title>
        <authorList>
            <person name="Bassil N.M."/>
            <person name="Lloyd J.R."/>
        </authorList>
    </citation>
    <scope>NUCLEOTIDE SEQUENCE [LARGE SCALE GENOMIC DNA]</scope>
    <source>
        <strain evidence="5 6">DSM 18345</strain>
    </source>
</reference>
<sequence length="218" mass="25677">MIFIYPNDVHRTTSSEVLMCERILVNFTDEFLTTQLSTGHVPLLKEICGAPLIRFSVNMQAIVEELLQKLIRECETKQVAYETYVQALLTQLLIHMHRYSIKENIEKLSSLHPMHQKISEISTYLNDHYHMKITLEKVAKHFYITPSYLSHTFKKITGGFQYKEYLQIIRLREAKRLLRESDEQIADKTGYEHPANFTVIFKKITGITPCQYRKSYRT</sequence>
<dbReference type="SUPFAM" id="SSF46689">
    <property type="entry name" value="Homeodomain-like"/>
    <property type="match status" value="1"/>
</dbReference>
<organism evidence="5 6">
    <name type="scientific">Anaerobacillus alkalilacustris</name>
    <dbReference type="NCBI Taxonomy" id="393763"/>
    <lineage>
        <taxon>Bacteria</taxon>
        <taxon>Bacillati</taxon>
        <taxon>Bacillota</taxon>
        <taxon>Bacilli</taxon>
        <taxon>Bacillales</taxon>
        <taxon>Bacillaceae</taxon>
        <taxon>Anaerobacillus</taxon>
    </lineage>
</organism>
<protein>
    <recommendedName>
        <fullName evidence="4">HTH araC/xylS-type domain-containing protein</fullName>
    </recommendedName>
</protein>
<keyword evidence="6" id="KW-1185">Reference proteome</keyword>
<name>A0A1S2LP01_9BACI</name>
<dbReference type="InterPro" id="IPR009057">
    <property type="entry name" value="Homeodomain-like_sf"/>
</dbReference>
<dbReference type="GO" id="GO:0003700">
    <property type="term" value="F:DNA-binding transcription factor activity"/>
    <property type="evidence" value="ECO:0007669"/>
    <property type="project" value="InterPro"/>
</dbReference>
<dbReference type="Gene3D" id="1.10.10.60">
    <property type="entry name" value="Homeodomain-like"/>
    <property type="match status" value="2"/>
</dbReference>
<proteinExistence type="predicted"/>
<gene>
    <name evidence="5" type="ORF">BKP37_09185</name>
</gene>
<keyword evidence="3" id="KW-0804">Transcription</keyword>
<dbReference type="SMART" id="SM00342">
    <property type="entry name" value="HTH_ARAC"/>
    <property type="match status" value="1"/>
</dbReference>
<evidence type="ECO:0000259" key="4">
    <source>
        <dbReference type="PROSITE" id="PS01124"/>
    </source>
</evidence>
<dbReference type="PROSITE" id="PS01124">
    <property type="entry name" value="HTH_ARAC_FAMILY_2"/>
    <property type="match status" value="1"/>
</dbReference>
<evidence type="ECO:0000313" key="5">
    <source>
        <dbReference type="EMBL" id="OIJ13920.1"/>
    </source>
</evidence>
<dbReference type="OrthoDB" id="506156at2"/>
<dbReference type="EMBL" id="MLQR01000024">
    <property type="protein sequence ID" value="OIJ13920.1"/>
    <property type="molecule type" value="Genomic_DNA"/>
</dbReference>
<dbReference type="PANTHER" id="PTHR43280">
    <property type="entry name" value="ARAC-FAMILY TRANSCRIPTIONAL REGULATOR"/>
    <property type="match status" value="1"/>
</dbReference>
<dbReference type="AlphaFoldDB" id="A0A1S2LP01"/>
<keyword evidence="1" id="KW-0805">Transcription regulation</keyword>
<dbReference type="PANTHER" id="PTHR43280:SF2">
    <property type="entry name" value="HTH-TYPE TRANSCRIPTIONAL REGULATOR EXSA"/>
    <property type="match status" value="1"/>
</dbReference>
<evidence type="ECO:0000256" key="2">
    <source>
        <dbReference type="ARBA" id="ARBA00023125"/>
    </source>
</evidence>
<dbReference type="Pfam" id="PF12833">
    <property type="entry name" value="HTH_18"/>
    <property type="match status" value="1"/>
</dbReference>
<dbReference type="RefSeq" id="WP_071309307.1">
    <property type="nucleotide sequence ID" value="NZ_MLQR01000024.1"/>
</dbReference>